<dbReference type="Proteomes" id="UP000552560">
    <property type="component" value="Unassembled WGS sequence"/>
</dbReference>
<dbReference type="AlphaFoldDB" id="A0A7Y0ZZC6"/>
<reference evidence="2 3" key="1">
    <citation type="journal article" date="2020" name="Front. Microbiol.">
        <title>Genetic Organization of the aprX-lipA2 Operon Affects the Proteolytic Potential of Pseudomonas Species in Milk.</title>
        <authorList>
            <person name="Maier C."/>
            <person name="Huptas C."/>
            <person name="von Neubeck M."/>
            <person name="Scherer S."/>
            <person name="Wenning M."/>
            <person name="Lucking G."/>
        </authorList>
    </citation>
    <scope>NUCLEOTIDE SEQUENCE [LARGE SCALE GENOMIC DNA]</scope>
    <source>
        <strain evidence="2 3">WS 4671</strain>
    </source>
</reference>
<keyword evidence="1" id="KW-0812">Transmembrane</keyword>
<protein>
    <submittedName>
        <fullName evidence="2">Uncharacterized protein</fullName>
    </submittedName>
</protein>
<keyword evidence="1" id="KW-0472">Membrane</keyword>
<dbReference type="RefSeq" id="WP_057005948.1">
    <property type="nucleotide sequence ID" value="NZ_CP149793.1"/>
</dbReference>
<gene>
    <name evidence="2" type="ORF">HBO43_28940</name>
</gene>
<comment type="caution">
    <text evidence="2">The sequence shown here is derived from an EMBL/GenBank/DDBJ whole genome shotgun (WGS) entry which is preliminary data.</text>
</comment>
<accession>A0A7Y0ZZC6</accession>
<dbReference type="OrthoDB" id="5918037at2"/>
<evidence type="ECO:0000313" key="3">
    <source>
        <dbReference type="Proteomes" id="UP000552560"/>
    </source>
</evidence>
<sequence length="104" mass="11725">MMRLAQNLAQPVTHSASRFFRVRVIWLPIVGWLSLLLAFFLAIWRRREGMIPASKTLQATAYDPARPLPLLFGEGTKLKITSAFELHSMMEKGFPSELVIAPAT</sequence>
<organism evidence="2 3">
    <name type="scientific">Pseudomonas veronii</name>
    <dbReference type="NCBI Taxonomy" id="76761"/>
    <lineage>
        <taxon>Bacteria</taxon>
        <taxon>Pseudomonadati</taxon>
        <taxon>Pseudomonadota</taxon>
        <taxon>Gammaproteobacteria</taxon>
        <taxon>Pseudomonadales</taxon>
        <taxon>Pseudomonadaceae</taxon>
        <taxon>Pseudomonas</taxon>
    </lineage>
</organism>
<name>A0A7Y0ZZC6_PSEVE</name>
<evidence type="ECO:0000313" key="2">
    <source>
        <dbReference type="EMBL" id="NMY00608.1"/>
    </source>
</evidence>
<dbReference type="EMBL" id="JAAQWE010000043">
    <property type="protein sequence ID" value="NMY00608.1"/>
    <property type="molecule type" value="Genomic_DNA"/>
</dbReference>
<proteinExistence type="predicted"/>
<feature type="transmembrane region" description="Helical" evidence="1">
    <location>
        <begin position="25"/>
        <end position="44"/>
    </location>
</feature>
<keyword evidence="1" id="KW-1133">Transmembrane helix</keyword>
<evidence type="ECO:0000256" key="1">
    <source>
        <dbReference type="SAM" id="Phobius"/>
    </source>
</evidence>